<accession>A0ABV9C0B4</accession>
<reference evidence="2" key="1">
    <citation type="journal article" date="2019" name="Int. J. Syst. Evol. Microbiol.">
        <title>The Global Catalogue of Microorganisms (GCM) 10K type strain sequencing project: providing services to taxonomists for standard genome sequencing and annotation.</title>
        <authorList>
            <consortium name="The Broad Institute Genomics Platform"/>
            <consortium name="The Broad Institute Genome Sequencing Center for Infectious Disease"/>
            <person name="Wu L."/>
            <person name="Ma J."/>
        </authorList>
    </citation>
    <scope>NUCLEOTIDE SEQUENCE [LARGE SCALE GENOMIC DNA]</scope>
    <source>
        <strain evidence="2">CCM 4481</strain>
    </source>
</reference>
<dbReference type="RefSeq" id="WP_266151156.1">
    <property type="nucleotide sequence ID" value="NZ_CP064028.1"/>
</dbReference>
<sequence length="125" mass="14231">MFTNAQKVDIRRFCGYPVYGGTPSSFQSYRFFQEYGTLEYRMNNLLAEEEAVITATYLANLYTLETAIPATGANLDTDQAAVWTHNKNEQRDRERLFDSWRRKLCGFLGVPPGPDLGQPGLRLVV</sequence>
<evidence type="ECO:0000313" key="1">
    <source>
        <dbReference type="EMBL" id="MFC4526411.1"/>
    </source>
</evidence>
<comment type="caution">
    <text evidence="1">The sequence shown here is derived from an EMBL/GenBank/DDBJ whole genome shotgun (WGS) entry which is preliminary data.</text>
</comment>
<evidence type="ECO:0000313" key="2">
    <source>
        <dbReference type="Proteomes" id="UP001595961"/>
    </source>
</evidence>
<name>A0ABV9C0B4_9GAMM</name>
<dbReference type="EMBL" id="JBHSGA010000013">
    <property type="protein sequence ID" value="MFC4526411.1"/>
    <property type="molecule type" value="Genomic_DNA"/>
</dbReference>
<organism evidence="1 2">
    <name type="scientific">Dyella halodurans</name>
    <dbReference type="NCBI Taxonomy" id="1920171"/>
    <lineage>
        <taxon>Bacteria</taxon>
        <taxon>Pseudomonadati</taxon>
        <taxon>Pseudomonadota</taxon>
        <taxon>Gammaproteobacteria</taxon>
        <taxon>Lysobacterales</taxon>
        <taxon>Rhodanobacteraceae</taxon>
        <taxon>Dyella</taxon>
    </lineage>
</organism>
<protein>
    <submittedName>
        <fullName evidence="1">Uncharacterized protein</fullName>
    </submittedName>
</protein>
<proteinExistence type="predicted"/>
<dbReference type="Proteomes" id="UP001595961">
    <property type="component" value="Unassembled WGS sequence"/>
</dbReference>
<gene>
    <name evidence="1" type="ORF">ACFO5W_07130</name>
</gene>
<keyword evidence="2" id="KW-1185">Reference proteome</keyword>